<organism evidence="2 3">
    <name type="scientific">Nocardioides panzhihuensis</name>
    <dbReference type="NCBI Taxonomy" id="860243"/>
    <lineage>
        <taxon>Bacteria</taxon>
        <taxon>Bacillati</taxon>
        <taxon>Actinomycetota</taxon>
        <taxon>Actinomycetes</taxon>
        <taxon>Propionibacteriales</taxon>
        <taxon>Nocardioidaceae</taxon>
        <taxon>Nocardioides</taxon>
    </lineage>
</organism>
<feature type="compositionally biased region" description="Low complexity" evidence="1">
    <location>
        <begin position="33"/>
        <end position="46"/>
    </location>
</feature>
<accession>A0A7Z0DJU1</accession>
<sequence length="127" mass="13524">MGLLSQVRLSTLGDASRVAVRSSTLLLALALKRRAPGPGARQPGPGSEELASRTKYFTSATDICEQDESGQRPTSGGSAGPNPTIMCVQANSRSDQGKRAKVVQMVEGPRNFFNSMEGPQYRGPIYP</sequence>
<reference evidence="2 3" key="1">
    <citation type="submission" date="2020-07" db="EMBL/GenBank/DDBJ databases">
        <title>Sequencing the genomes of 1000 actinobacteria strains.</title>
        <authorList>
            <person name="Klenk H.-P."/>
        </authorList>
    </citation>
    <scope>NUCLEOTIDE SEQUENCE [LARGE SCALE GENOMIC DNA]</scope>
    <source>
        <strain evidence="2 3">DSM 26487</strain>
    </source>
</reference>
<evidence type="ECO:0000256" key="1">
    <source>
        <dbReference type="SAM" id="MobiDB-lite"/>
    </source>
</evidence>
<keyword evidence="3" id="KW-1185">Reference proteome</keyword>
<name>A0A7Z0DJU1_9ACTN</name>
<dbReference type="AlphaFoldDB" id="A0A7Z0DJU1"/>
<protein>
    <submittedName>
        <fullName evidence="2">Uncharacterized protein</fullName>
    </submittedName>
</protein>
<evidence type="ECO:0000313" key="3">
    <source>
        <dbReference type="Proteomes" id="UP000564496"/>
    </source>
</evidence>
<feature type="region of interest" description="Disordered" evidence="1">
    <location>
        <begin position="33"/>
        <end position="98"/>
    </location>
</feature>
<evidence type="ECO:0000313" key="2">
    <source>
        <dbReference type="EMBL" id="NYI76632.1"/>
    </source>
</evidence>
<dbReference type="EMBL" id="JACBZR010000001">
    <property type="protein sequence ID" value="NYI76632.1"/>
    <property type="molecule type" value="Genomic_DNA"/>
</dbReference>
<gene>
    <name evidence="2" type="ORF">BJ988_001280</name>
</gene>
<proteinExistence type="predicted"/>
<dbReference type="Proteomes" id="UP000564496">
    <property type="component" value="Unassembled WGS sequence"/>
</dbReference>
<comment type="caution">
    <text evidence="2">The sequence shown here is derived from an EMBL/GenBank/DDBJ whole genome shotgun (WGS) entry which is preliminary data.</text>
</comment>